<dbReference type="EMBL" id="DVOT01000224">
    <property type="protein sequence ID" value="HIV28763.1"/>
    <property type="molecule type" value="Genomic_DNA"/>
</dbReference>
<keyword evidence="6 7" id="KW-0472">Membrane</keyword>
<gene>
    <name evidence="9" type="ORF">IAA64_12400</name>
</gene>
<dbReference type="CDD" id="cd06261">
    <property type="entry name" value="TM_PBP2"/>
    <property type="match status" value="1"/>
</dbReference>
<dbReference type="SUPFAM" id="SSF161098">
    <property type="entry name" value="MetI-like"/>
    <property type="match status" value="1"/>
</dbReference>
<evidence type="ECO:0000256" key="7">
    <source>
        <dbReference type="RuleBase" id="RU363032"/>
    </source>
</evidence>
<keyword evidence="4 7" id="KW-0812">Transmembrane</keyword>
<dbReference type="Gene3D" id="1.10.3720.10">
    <property type="entry name" value="MetI-like"/>
    <property type="match status" value="1"/>
</dbReference>
<evidence type="ECO:0000259" key="8">
    <source>
        <dbReference type="PROSITE" id="PS50928"/>
    </source>
</evidence>
<evidence type="ECO:0000313" key="9">
    <source>
        <dbReference type="EMBL" id="HIV28763.1"/>
    </source>
</evidence>
<dbReference type="GO" id="GO:0005886">
    <property type="term" value="C:plasma membrane"/>
    <property type="evidence" value="ECO:0007669"/>
    <property type="project" value="UniProtKB-SubCell"/>
</dbReference>
<organism evidence="9 10">
    <name type="scientific">Candidatus Ornithocaccomicrobium faecavium</name>
    <dbReference type="NCBI Taxonomy" id="2840890"/>
    <lineage>
        <taxon>Bacteria</taxon>
        <taxon>Bacillati</taxon>
        <taxon>Bacillota</taxon>
        <taxon>Clostridia</taxon>
        <taxon>Candidatus Ornithocaccomicrobium</taxon>
    </lineage>
</organism>
<evidence type="ECO:0000256" key="3">
    <source>
        <dbReference type="ARBA" id="ARBA00022475"/>
    </source>
</evidence>
<dbReference type="PANTHER" id="PTHR30193">
    <property type="entry name" value="ABC TRANSPORTER PERMEASE PROTEIN"/>
    <property type="match status" value="1"/>
</dbReference>
<evidence type="ECO:0000256" key="4">
    <source>
        <dbReference type="ARBA" id="ARBA00022692"/>
    </source>
</evidence>
<keyword evidence="3" id="KW-1003">Cell membrane</keyword>
<keyword evidence="5 7" id="KW-1133">Transmembrane helix</keyword>
<proteinExistence type="inferred from homology"/>
<dbReference type="AlphaFoldDB" id="A0A9D1PAN5"/>
<sequence length="313" mass="34975">MQKSKEMQSRAFGAPGRRYSLDKFRKDLGGWLLCLPALAILAFYSIWPLLGSIQLAFSKTKGYSIVSFSGLDNFKVVLNHPHFRTALANSGQYVFWSLLIGLLMPVLIAAITTEVTRGRGFFRIAMRMPGILPSIASLLVLTFFFRSDNQGVLNMLITRLGGDTVRFLTNRDMTIFWLIVSATWKGAGGTALLYMAAMTNISGDLYEAAALDGVSPWKRFLHITWPGIRGQFSLLLILQIISVFQILYEPLVMTNGGPNNASLSLMLLVYRYAFEDLQIGRASALSLIVSLFLIVLSIVRYLLQKRIEREESA</sequence>
<keyword evidence="2 7" id="KW-0813">Transport</keyword>
<evidence type="ECO:0000256" key="5">
    <source>
        <dbReference type="ARBA" id="ARBA00022989"/>
    </source>
</evidence>
<comment type="caution">
    <text evidence="9">The sequence shown here is derived from an EMBL/GenBank/DDBJ whole genome shotgun (WGS) entry which is preliminary data.</text>
</comment>
<dbReference type="InterPro" id="IPR051393">
    <property type="entry name" value="ABC_transporter_permease"/>
</dbReference>
<feature type="domain" description="ABC transmembrane type-1" evidence="8">
    <location>
        <begin position="87"/>
        <end position="300"/>
    </location>
</feature>
<evidence type="ECO:0000256" key="1">
    <source>
        <dbReference type="ARBA" id="ARBA00004651"/>
    </source>
</evidence>
<feature type="transmembrane region" description="Helical" evidence="7">
    <location>
        <begin position="175"/>
        <end position="197"/>
    </location>
</feature>
<dbReference type="InterPro" id="IPR035906">
    <property type="entry name" value="MetI-like_sf"/>
</dbReference>
<dbReference type="PROSITE" id="PS50928">
    <property type="entry name" value="ABC_TM1"/>
    <property type="match status" value="1"/>
</dbReference>
<feature type="transmembrane region" description="Helical" evidence="7">
    <location>
        <begin position="28"/>
        <end position="47"/>
    </location>
</feature>
<reference evidence="9" key="2">
    <citation type="journal article" date="2021" name="PeerJ">
        <title>Extensive microbial diversity within the chicken gut microbiome revealed by metagenomics and culture.</title>
        <authorList>
            <person name="Gilroy R."/>
            <person name="Ravi A."/>
            <person name="Getino M."/>
            <person name="Pursley I."/>
            <person name="Horton D.L."/>
            <person name="Alikhan N.F."/>
            <person name="Baker D."/>
            <person name="Gharbi K."/>
            <person name="Hall N."/>
            <person name="Watson M."/>
            <person name="Adriaenssens E.M."/>
            <person name="Foster-Nyarko E."/>
            <person name="Jarju S."/>
            <person name="Secka A."/>
            <person name="Antonio M."/>
            <person name="Oren A."/>
            <person name="Chaudhuri R.R."/>
            <person name="La Ragione R."/>
            <person name="Hildebrand F."/>
            <person name="Pallen M.J."/>
        </authorList>
    </citation>
    <scope>NUCLEOTIDE SEQUENCE</scope>
    <source>
        <strain evidence="9">CHK183-6373</strain>
    </source>
</reference>
<dbReference type="GO" id="GO:0055085">
    <property type="term" value="P:transmembrane transport"/>
    <property type="evidence" value="ECO:0007669"/>
    <property type="project" value="InterPro"/>
</dbReference>
<protein>
    <submittedName>
        <fullName evidence="9">Sugar ABC transporter permease</fullName>
    </submittedName>
</protein>
<evidence type="ECO:0000256" key="2">
    <source>
        <dbReference type="ARBA" id="ARBA00022448"/>
    </source>
</evidence>
<dbReference type="Pfam" id="PF00528">
    <property type="entry name" value="BPD_transp_1"/>
    <property type="match status" value="1"/>
</dbReference>
<name>A0A9D1PAN5_9FIRM</name>
<accession>A0A9D1PAN5</accession>
<evidence type="ECO:0000313" key="10">
    <source>
        <dbReference type="Proteomes" id="UP000886884"/>
    </source>
</evidence>
<dbReference type="Proteomes" id="UP000886884">
    <property type="component" value="Unassembled WGS sequence"/>
</dbReference>
<dbReference type="PANTHER" id="PTHR30193:SF41">
    <property type="entry name" value="DIACETYLCHITOBIOSE UPTAKE SYSTEM PERMEASE PROTEIN NGCF"/>
    <property type="match status" value="1"/>
</dbReference>
<evidence type="ECO:0000256" key="6">
    <source>
        <dbReference type="ARBA" id="ARBA00023136"/>
    </source>
</evidence>
<feature type="transmembrane region" description="Helical" evidence="7">
    <location>
        <begin position="124"/>
        <end position="145"/>
    </location>
</feature>
<comment type="subcellular location">
    <subcellularLocation>
        <location evidence="1 7">Cell membrane</location>
        <topology evidence="1 7">Multi-pass membrane protein</topology>
    </subcellularLocation>
</comment>
<dbReference type="InterPro" id="IPR000515">
    <property type="entry name" value="MetI-like"/>
</dbReference>
<feature type="transmembrane region" description="Helical" evidence="7">
    <location>
        <begin position="228"/>
        <end position="248"/>
    </location>
</feature>
<feature type="transmembrane region" description="Helical" evidence="7">
    <location>
        <begin position="284"/>
        <end position="303"/>
    </location>
</feature>
<comment type="similarity">
    <text evidence="7">Belongs to the binding-protein-dependent transport system permease family.</text>
</comment>
<reference evidence="9" key="1">
    <citation type="submission" date="2020-10" db="EMBL/GenBank/DDBJ databases">
        <authorList>
            <person name="Gilroy R."/>
        </authorList>
    </citation>
    <scope>NUCLEOTIDE SEQUENCE</scope>
    <source>
        <strain evidence="9">CHK183-6373</strain>
    </source>
</reference>
<feature type="transmembrane region" description="Helical" evidence="7">
    <location>
        <begin position="93"/>
        <end position="112"/>
    </location>
</feature>